<dbReference type="AlphaFoldDB" id="A0AAV1GPA6"/>
<proteinExistence type="predicted"/>
<organism evidence="3 4">
    <name type="scientific">Xyrichtys novacula</name>
    <name type="common">Pearly razorfish</name>
    <name type="synonym">Hemipteronotus novacula</name>
    <dbReference type="NCBI Taxonomy" id="13765"/>
    <lineage>
        <taxon>Eukaryota</taxon>
        <taxon>Metazoa</taxon>
        <taxon>Chordata</taxon>
        <taxon>Craniata</taxon>
        <taxon>Vertebrata</taxon>
        <taxon>Euteleostomi</taxon>
        <taxon>Actinopterygii</taxon>
        <taxon>Neopterygii</taxon>
        <taxon>Teleostei</taxon>
        <taxon>Neoteleostei</taxon>
        <taxon>Acanthomorphata</taxon>
        <taxon>Eupercaria</taxon>
        <taxon>Labriformes</taxon>
        <taxon>Labridae</taxon>
        <taxon>Xyrichtys</taxon>
    </lineage>
</organism>
<dbReference type="PANTHER" id="PTHR14870">
    <property type="entry name" value="TUBULIN EPSILON AND DELTA COMPLEX PROTEIN 2"/>
    <property type="match status" value="1"/>
</dbReference>
<feature type="compositionally biased region" description="Low complexity" evidence="2">
    <location>
        <begin position="188"/>
        <end position="203"/>
    </location>
</feature>
<evidence type="ECO:0000313" key="4">
    <source>
        <dbReference type="Proteomes" id="UP001178508"/>
    </source>
</evidence>
<feature type="compositionally biased region" description="Basic and acidic residues" evidence="2">
    <location>
        <begin position="50"/>
        <end position="73"/>
    </location>
</feature>
<accession>A0AAV1GPA6</accession>
<dbReference type="EMBL" id="OY660879">
    <property type="protein sequence ID" value="CAJ1075055.1"/>
    <property type="molecule type" value="Genomic_DNA"/>
</dbReference>
<evidence type="ECO:0000313" key="3">
    <source>
        <dbReference type="EMBL" id="CAJ1075055.1"/>
    </source>
</evidence>
<feature type="compositionally biased region" description="Polar residues" evidence="2">
    <location>
        <begin position="129"/>
        <end position="139"/>
    </location>
</feature>
<name>A0AAV1GPA6_XYRNO</name>
<feature type="compositionally biased region" description="Polar residues" evidence="2">
    <location>
        <begin position="217"/>
        <end position="233"/>
    </location>
</feature>
<sequence>MAERQPEESSTLLLSAVKQAIKSCKAEQAKINNTIQLYRGLLQTLTPQPKTKDADCAEHAAADTDASSGEREDIELLERALEKALRVRTGTLPSKKDPDRIQVPTHLREPATSVVTCKDRKQTPAVSKVNPTSRLSAKSASLDRKELKKPVISSKASRQLQRGVSASGSQGQLHSSPPRSKNKSDTLSGSKVGKAAAKSAPSSNNTVSVSHAGESVASGTPPQSGIASDQTVKWKSLRRKQNRLWDRVVAVQRKPVPGRSHYMERMRAMFPEDWPRSCPDQTRAKVDRLTHQGLDLAQQYQMNECLAQQVPAAAATELGGEKDKYDSRLTPEKLQRRAAELQVCAEQTKKEWEAWDRWRPEGGCLCPSGVSGVWGDGIIAPLPLTVTYTSESELREVEKLRIRVALLEQEIHLEQALLDTISPQLLSTIPGPGCPNISMLRDMYSLLGEGGERFPSVVLDTEPD</sequence>
<evidence type="ECO:0000256" key="1">
    <source>
        <dbReference type="SAM" id="Coils"/>
    </source>
</evidence>
<feature type="compositionally biased region" description="Polar residues" evidence="2">
    <location>
        <begin position="154"/>
        <end position="179"/>
    </location>
</feature>
<keyword evidence="4" id="KW-1185">Reference proteome</keyword>
<feature type="coiled-coil region" evidence="1">
    <location>
        <begin position="390"/>
        <end position="417"/>
    </location>
</feature>
<feature type="region of interest" description="Disordered" evidence="2">
    <location>
        <begin position="47"/>
        <end position="73"/>
    </location>
</feature>
<protein>
    <submittedName>
        <fullName evidence="3">LOW QUALITY PROTEIN: uncharacterized protein LOC117832809</fullName>
    </submittedName>
</protein>
<evidence type="ECO:0000256" key="2">
    <source>
        <dbReference type="SAM" id="MobiDB-lite"/>
    </source>
</evidence>
<feature type="region of interest" description="Disordered" evidence="2">
    <location>
        <begin position="89"/>
        <end position="233"/>
    </location>
</feature>
<dbReference type="Pfam" id="PF15764">
    <property type="entry name" value="DUF4693"/>
    <property type="match status" value="1"/>
</dbReference>
<reference evidence="3" key="1">
    <citation type="submission" date="2023-08" db="EMBL/GenBank/DDBJ databases">
        <authorList>
            <person name="Alioto T."/>
            <person name="Alioto T."/>
            <person name="Gomez Garrido J."/>
        </authorList>
    </citation>
    <scope>NUCLEOTIDE SEQUENCE</scope>
</reference>
<keyword evidence="1" id="KW-0175">Coiled coil</keyword>
<dbReference type="PANTHER" id="PTHR14870:SF1">
    <property type="entry name" value="TUBULIN EPSILON AND DELTA COMPLEX PROTEIN 2"/>
    <property type="match status" value="1"/>
</dbReference>
<dbReference type="InterPro" id="IPR031518">
    <property type="entry name" value="DUF4693"/>
</dbReference>
<gene>
    <name evidence="3" type="ORF">XNOV1_A019668</name>
</gene>
<dbReference type="Proteomes" id="UP001178508">
    <property type="component" value="Chromosome 16"/>
</dbReference>